<dbReference type="STRING" id="661478.OP10G_0637"/>
<name>A0A068NML3_FIMGI</name>
<organism evidence="1 2">
    <name type="scientific">Fimbriimonas ginsengisoli Gsoil 348</name>
    <dbReference type="NCBI Taxonomy" id="661478"/>
    <lineage>
        <taxon>Bacteria</taxon>
        <taxon>Bacillati</taxon>
        <taxon>Armatimonadota</taxon>
        <taxon>Fimbriimonadia</taxon>
        <taxon>Fimbriimonadales</taxon>
        <taxon>Fimbriimonadaceae</taxon>
        <taxon>Fimbriimonas</taxon>
    </lineage>
</organism>
<keyword evidence="2" id="KW-1185">Reference proteome</keyword>
<gene>
    <name evidence="1" type="ORF">OP10G_0637</name>
</gene>
<dbReference type="AlphaFoldDB" id="A0A068NML3"/>
<evidence type="ECO:0000313" key="1">
    <source>
        <dbReference type="EMBL" id="AIE84005.1"/>
    </source>
</evidence>
<protein>
    <submittedName>
        <fullName evidence="1">Uncharacterized protein</fullName>
    </submittedName>
</protein>
<proteinExistence type="predicted"/>
<dbReference type="Proteomes" id="UP000027982">
    <property type="component" value="Chromosome"/>
</dbReference>
<accession>A0A068NML3</accession>
<reference evidence="1 2" key="1">
    <citation type="journal article" date="2014" name="PLoS ONE">
        <title>The first complete genome sequence of the class fimbriimonadia in the phylum armatimonadetes.</title>
        <authorList>
            <person name="Hu Z.Y."/>
            <person name="Wang Y.Z."/>
            <person name="Im W.T."/>
            <person name="Wang S.Y."/>
            <person name="Zhao G.P."/>
            <person name="Zheng H.J."/>
            <person name="Quan Z.X."/>
        </authorList>
    </citation>
    <scope>NUCLEOTIDE SEQUENCE [LARGE SCALE GENOMIC DNA]</scope>
    <source>
        <strain evidence="1">Gsoil 348</strain>
    </source>
</reference>
<dbReference type="KEGG" id="fgi:OP10G_0637"/>
<dbReference type="EMBL" id="CP007139">
    <property type="protein sequence ID" value="AIE84005.1"/>
    <property type="molecule type" value="Genomic_DNA"/>
</dbReference>
<evidence type="ECO:0000313" key="2">
    <source>
        <dbReference type="Proteomes" id="UP000027982"/>
    </source>
</evidence>
<dbReference type="HOGENOM" id="CLU_2395374_0_0_0"/>
<sequence>MLCRRGIEEAKNLGFANLAEGSTTRYYDQNCAGGSTTTSSTDRYRVTTTVSSNLFVDTSVSEKALRTVTVVVSLAPNGAEKGRSVTYLAWGGP</sequence>